<proteinExistence type="predicted"/>
<dbReference type="EMBL" id="CP123872">
    <property type="protein sequence ID" value="WND03620.1"/>
    <property type="molecule type" value="Genomic_DNA"/>
</dbReference>
<organism evidence="1 2">
    <name type="scientific">Temperatibacter marinus</name>
    <dbReference type="NCBI Taxonomy" id="1456591"/>
    <lineage>
        <taxon>Bacteria</taxon>
        <taxon>Pseudomonadati</taxon>
        <taxon>Pseudomonadota</taxon>
        <taxon>Alphaproteobacteria</taxon>
        <taxon>Kordiimonadales</taxon>
        <taxon>Temperatibacteraceae</taxon>
        <taxon>Temperatibacter</taxon>
    </lineage>
</organism>
<evidence type="ECO:0000313" key="2">
    <source>
        <dbReference type="Proteomes" id="UP001268683"/>
    </source>
</evidence>
<name>A0AA52HBC4_9PROT</name>
<accession>A0AA52HBC4</accession>
<protein>
    <submittedName>
        <fullName evidence="1">Uncharacterized protein</fullName>
    </submittedName>
</protein>
<sequence>MTRTLKVLVLKEKQTVLEGTFDVEDQDYQVVVELLKEITLTREGAEDLLIGYMHAEQAGAITEDVGKMALVAATYILSQGETEISIFSDLKPTSDLGYAG</sequence>
<reference evidence="1" key="1">
    <citation type="submission" date="2023-04" db="EMBL/GenBank/DDBJ databases">
        <title>Complete genome sequence of Temperatibacter marinus.</title>
        <authorList>
            <person name="Rong J.-C."/>
            <person name="Yi M.-L."/>
            <person name="Zhao Q."/>
        </authorList>
    </citation>
    <scope>NUCLEOTIDE SEQUENCE</scope>
    <source>
        <strain evidence="1">NBRC 110045</strain>
    </source>
</reference>
<keyword evidence="2" id="KW-1185">Reference proteome</keyword>
<gene>
    <name evidence="1" type="ORF">QGN29_04435</name>
</gene>
<evidence type="ECO:0000313" key="1">
    <source>
        <dbReference type="EMBL" id="WND03620.1"/>
    </source>
</evidence>
<dbReference type="RefSeq" id="WP_310799473.1">
    <property type="nucleotide sequence ID" value="NZ_CP123872.1"/>
</dbReference>
<dbReference type="KEGG" id="tmk:QGN29_04435"/>
<dbReference type="Proteomes" id="UP001268683">
    <property type="component" value="Chromosome"/>
</dbReference>
<dbReference type="AlphaFoldDB" id="A0AA52HBC4"/>